<gene>
    <name evidence="1" type="ORF">AB205_0160110</name>
</gene>
<dbReference type="InterPro" id="IPR014748">
    <property type="entry name" value="Enoyl-CoA_hydra_C"/>
</dbReference>
<accession>A0A2G9RK98</accession>
<protein>
    <submittedName>
        <fullName evidence="1">Uncharacterized protein</fullName>
    </submittedName>
</protein>
<dbReference type="Gene3D" id="1.10.12.10">
    <property type="entry name" value="Lyase 2-enoyl-coa Hydratase, Chain A, domain 2"/>
    <property type="match status" value="1"/>
</dbReference>
<dbReference type="EMBL" id="KV938055">
    <property type="protein sequence ID" value="PIO28284.1"/>
    <property type="molecule type" value="Genomic_DNA"/>
</dbReference>
<organism evidence="1 2">
    <name type="scientific">Aquarana catesbeiana</name>
    <name type="common">American bullfrog</name>
    <name type="synonym">Rana catesbeiana</name>
    <dbReference type="NCBI Taxonomy" id="8400"/>
    <lineage>
        <taxon>Eukaryota</taxon>
        <taxon>Metazoa</taxon>
        <taxon>Chordata</taxon>
        <taxon>Craniata</taxon>
        <taxon>Vertebrata</taxon>
        <taxon>Euteleostomi</taxon>
        <taxon>Amphibia</taxon>
        <taxon>Batrachia</taxon>
        <taxon>Anura</taxon>
        <taxon>Neobatrachia</taxon>
        <taxon>Ranoidea</taxon>
        <taxon>Ranidae</taxon>
        <taxon>Aquarana</taxon>
    </lineage>
</organism>
<dbReference type="Proteomes" id="UP000228934">
    <property type="component" value="Unassembled WGS sequence"/>
</dbReference>
<dbReference type="OrthoDB" id="409763at2759"/>
<reference evidence="2" key="1">
    <citation type="journal article" date="2017" name="Nat. Commun.">
        <title>The North American bullfrog draft genome provides insight into hormonal regulation of long noncoding RNA.</title>
        <authorList>
            <person name="Hammond S.A."/>
            <person name="Warren R.L."/>
            <person name="Vandervalk B.P."/>
            <person name="Kucuk E."/>
            <person name="Khan H."/>
            <person name="Gibb E.A."/>
            <person name="Pandoh P."/>
            <person name="Kirk H."/>
            <person name="Zhao Y."/>
            <person name="Jones M."/>
            <person name="Mungall A.J."/>
            <person name="Coope R."/>
            <person name="Pleasance S."/>
            <person name="Moore R.A."/>
            <person name="Holt R.A."/>
            <person name="Round J.M."/>
            <person name="Ohora S."/>
            <person name="Walle B.V."/>
            <person name="Veldhoen N."/>
            <person name="Helbing C.C."/>
            <person name="Birol I."/>
        </authorList>
    </citation>
    <scope>NUCLEOTIDE SEQUENCE [LARGE SCALE GENOMIC DNA]</scope>
</reference>
<name>A0A2G9RK98_AQUCT</name>
<evidence type="ECO:0000313" key="2">
    <source>
        <dbReference type="Proteomes" id="UP000228934"/>
    </source>
</evidence>
<evidence type="ECO:0000313" key="1">
    <source>
        <dbReference type="EMBL" id="PIO28284.1"/>
    </source>
</evidence>
<sequence>MRATEKEKLHAVNIEECQRLKERWLSDECMNAIISFFQKRVKL</sequence>
<proteinExistence type="predicted"/>
<keyword evidence="2" id="KW-1185">Reference proteome</keyword>
<dbReference type="AlphaFoldDB" id="A0A2G9RK98"/>